<proteinExistence type="predicted"/>
<dbReference type="Pfam" id="PF00076">
    <property type="entry name" value="RRM_1"/>
    <property type="match status" value="1"/>
</dbReference>
<evidence type="ECO:0000256" key="3">
    <source>
        <dbReference type="ARBA" id="ARBA00022884"/>
    </source>
</evidence>
<feature type="domain" description="RRM" evidence="5">
    <location>
        <begin position="244"/>
        <end position="322"/>
    </location>
</feature>
<protein>
    <recommendedName>
        <fullName evidence="5">RRM domain-containing protein</fullName>
    </recommendedName>
</protein>
<accession>A0A433C735</accession>
<evidence type="ECO:0000313" key="6">
    <source>
        <dbReference type="EMBL" id="RUP34390.1"/>
    </source>
</evidence>
<dbReference type="InterPro" id="IPR035979">
    <property type="entry name" value="RBD_domain_sf"/>
</dbReference>
<dbReference type="Gene3D" id="3.30.70.330">
    <property type="match status" value="2"/>
</dbReference>
<dbReference type="CDD" id="cd12284">
    <property type="entry name" value="RRM2_RBM23_RBM39"/>
    <property type="match status" value="1"/>
</dbReference>
<evidence type="ECO:0000259" key="5">
    <source>
        <dbReference type="PROSITE" id="PS50102"/>
    </source>
</evidence>
<reference evidence="6 7" key="1">
    <citation type="journal article" date="2018" name="New Phytol.">
        <title>Phylogenomics of Endogonaceae and evolution of mycorrhizas within Mucoromycota.</title>
        <authorList>
            <person name="Chang Y."/>
            <person name="Desiro A."/>
            <person name="Na H."/>
            <person name="Sandor L."/>
            <person name="Lipzen A."/>
            <person name="Clum A."/>
            <person name="Barry K."/>
            <person name="Grigoriev I.V."/>
            <person name="Martin F.M."/>
            <person name="Stajich J.E."/>
            <person name="Smith M.E."/>
            <person name="Bonito G."/>
            <person name="Spatafora J.W."/>
        </authorList>
    </citation>
    <scope>NUCLEOTIDE SEQUENCE [LARGE SCALE GENOMIC DNA]</scope>
    <source>
        <strain evidence="6 7">GMNB39</strain>
    </source>
</reference>
<dbReference type="EMBL" id="RBNI01013304">
    <property type="protein sequence ID" value="RUP34390.1"/>
    <property type="molecule type" value="Genomic_DNA"/>
</dbReference>
<dbReference type="OrthoDB" id="5411533at2759"/>
<dbReference type="InterPro" id="IPR012677">
    <property type="entry name" value="Nucleotide-bd_a/b_plait_sf"/>
</dbReference>
<dbReference type="GO" id="GO:0005634">
    <property type="term" value="C:nucleus"/>
    <property type="evidence" value="ECO:0007669"/>
    <property type="project" value="InterPro"/>
</dbReference>
<comment type="caution">
    <text evidence="6">The sequence shown here is derived from an EMBL/GenBank/DDBJ whole genome shotgun (WGS) entry which is preliminary data.</text>
</comment>
<keyword evidence="7" id="KW-1185">Reference proteome</keyword>
<dbReference type="AlphaFoldDB" id="A0A433C735"/>
<keyword evidence="3 4" id="KW-0694">RNA-binding</keyword>
<dbReference type="Proteomes" id="UP000268093">
    <property type="component" value="Unassembled WGS sequence"/>
</dbReference>
<keyword evidence="1" id="KW-0597">Phosphoprotein</keyword>
<dbReference type="SMART" id="SM00360">
    <property type="entry name" value="RRM"/>
    <property type="match status" value="2"/>
</dbReference>
<dbReference type="InterPro" id="IPR006509">
    <property type="entry name" value="RBM39_SF"/>
</dbReference>
<dbReference type="Pfam" id="PF15519">
    <property type="entry name" value="RBM39linker"/>
    <property type="match status" value="1"/>
</dbReference>
<dbReference type="InterPro" id="IPR000504">
    <property type="entry name" value="RRM_dom"/>
</dbReference>
<sequence>MAEEMDLDAMLDAPFQTKVCRLLFIISAVDERLNHSFLECPFQLSRSRLRNSTTATFPLNMVRLNVNPRGLLRERKVTGTMTEALLVLRIGTVIAHARGLGVRVQERGTLPKAAEIVPEIVAVALEITIDLQGLENWTKDSEVQHHSESVGEEVAVQEEYAAGVQGVFKVLSYLQRILDCTRRHRVGYVEFYEEESVQKALAIAGQKLLGIPVMVQLTEAEKNRLALQAEQTVAVAKPVDMSYHRLYVGSIHFNLTEDDLKQIFEPFGPLEFVNLHKDPETGRSRGFAFIQYKNGEDAKQALEKMNGFELAGRNIKVGLVTDKNSGMNFSLDDGDMTGMSMNSQSRVELMNKLAARESDLPTVSSGEITPVLPPRPVMPVAMPSKTILLNNMFNPAE</sequence>
<evidence type="ECO:0000256" key="4">
    <source>
        <dbReference type="PROSITE-ProRule" id="PRU00176"/>
    </source>
</evidence>
<evidence type="ECO:0000256" key="1">
    <source>
        <dbReference type="ARBA" id="ARBA00022553"/>
    </source>
</evidence>
<gene>
    <name evidence="6" type="ORF">BC936DRAFT_138531</name>
</gene>
<name>A0A433C735_9FUNG</name>
<dbReference type="PROSITE" id="PS50102">
    <property type="entry name" value="RRM"/>
    <property type="match status" value="1"/>
</dbReference>
<dbReference type="PANTHER" id="PTHR48036">
    <property type="entry name" value="SPLICING FACTOR (PAD-1), PUTATIVE (AFU_ORTHOLOGUE AFUA_1G15810)-RELATED"/>
    <property type="match status" value="1"/>
</dbReference>
<keyword evidence="2" id="KW-0677">Repeat</keyword>
<dbReference type="GO" id="GO:0003723">
    <property type="term" value="F:RNA binding"/>
    <property type="evidence" value="ECO:0007669"/>
    <property type="project" value="UniProtKB-UniRule"/>
</dbReference>
<evidence type="ECO:0000313" key="7">
    <source>
        <dbReference type="Proteomes" id="UP000268093"/>
    </source>
</evidence>
<dbReference type="InterPro" id="IPR029123">
    <property type="entry name" value="RBM39_linker"/>
</dbReference>
<evidence type="ECO:0000256" key="2">
    <source>
        <dbReference type="ARBA" id="ARBA00022737"/>
    </source>
</evidence>
<dbReference type="GO" id="GO:0006397">
    <property type="term" value="P:mRNA processing"/>
    <property type="evidence" value="ECO:0007669"/>
    <property type="project" value="InterPro"/>
</dbReference>
<organism evidence="6 7">
    <name type="scientific">Jimgerdemannia flammicorona</name>
    <dbReference type="NCBI Taxonomy" id="994334"/>
    <lineage>
        <taxon>Eukaryota</taxon>
        <taxon>Fungi</taxon>
        <taxon>Fungi incertae sedis</taxon>
        <taxon>Mucoromycota</taxon>
        <taxon>Mucoromycotina</taxon>
        <taxon>Endogonomycetes</taxon>
        <taxon>Endogonales</taxon>
        <taxon>Endogonaceae</taxon>
        <taxon>Jimgerdemannia</taxon>
    </lineage>
</organism>
<dbReference type="SUPFAM" id="SSF54928">
    <property type="entry name" value="RNA-binding domain, RBD"/>
    <property type="match status" value="2"/>
</dbReference>